<dbReference type="SUPFAM" id="SSF52980">
    <property type="entry name" value="Restriction endonuclease-like"/>
    <property type="match status" value="1"/>
</dbReference>
<keyword evidence="3" id="KW-0378">Hydrolase</keyword>
<evidence type="ECO:0000256" key="1">
    <source>
        <dbReference type="ARBA" id="ARBA00006738"/>
    </source>
</evidence>
<dbReference type="NCBIfam" id="NF011272">
    <property type="entry name" value="PRK14679.1"/>
    <property type="match status" value="1"/>
</dbReference>
<reference evidence="3 4" key="1">
    <citation type="submission" date="2023-07" db="EMBL/GenBank/DDBJ databases">
        <title>Genomic Encyclopedia of Type Strains, Phase IV (KMG-IV): sequencing the most valuable type-strain genomes for metagenomic binning, comparative biology and taxonomic classification.</title>
        <authorList>
            <person name="Goeker M."/>
        </authorList>
    </citation>
    <scope>NUCLEOTIDE SEQUENCE [LARGE SCALE GENOMIC DNA]</scope>
    <source>
        <strain evidence="3 4">DSM 19562</strain>
    </source>
</reference>
<organism evidence="3 4">
    <name type="scientific">Methylobacterium persicinum</name>
    <dbReference type="NCBI Taxonomy" id="374426"/>
    <lineage>
        <taxon>Bacteria</taxon>
        <taxon>Pseudomonadati</taxon>
        <taxon>Pseudomonadota</taxon>
        <taxon>Alphaproteobacteria</taxon>
        <taxon>Hyphomicrobiales</taxon>
        <taxon>Methylobacteriaceae</taxon>
        <taxon>Methylobacterium</taxon>
    </lineage>
</organism>
<protein>
    <recommendedName>
        <fullName evidence="2">UPF0102 protein QO016_000250</fullName>
    </recommendedName>
</protein>
<proteinExistence type="inferred from homology"/>
<evidence type="ECO:0000313" key="3">
    <source>
        <dbReference type="EMBL" id="MDQ0440773.1"/>
    </source>
</evidence>
<dbReference type="InterPro" id="IPR011335">
    <property type="entry name" value="Restrct_endonuc-II-like"/>
</dbReference>
<keyword evidence="3" id="KW-0255">Endonuclease</keyword>
<comment type="caution">
    <text evidence="3">The sequence shown here is derived from an EMBL/GenBank/DDBJ whole genome shotgun (WGS) entry which is preliminary data.</text>
</comment>
<comment type="similarity">
    <text evidence="1 2">Belongs to the UPF0102 family.</text>
</comment>
<dbReference type="GO" id="GO:0004519">
    <property type="term" value="F:endonuclease activity"/>
    <property type="evidence" value="ECO:0007669"/>
    <property type="project" value="UniProtKB-KW"/>
</dbReference>
<dbReference type="RefSeq" id="WP_238247547.1">
    <property type="nucleotide sequence ID" value="NZ_BPQX01000011.1"/>
</dbReference>
<dbReference type="Gene3D" id="3.40.1350.10">
    <property type="match status" value="1"/>
</dbReference>
<dbReference type="PANTHER" id="PTHR34039:SF1">
    <property type="entry name" value="UPF0102 PROTEIN YRAN"/>
    <property type="match status" value="1"/>
</dbReference>
<dbReference type="HAMAP" id="MF_00048">
    <property type="entry name" value="UPF0102"/>
    <property type="match status" value="1"/>
</dbReference>
<gene>
    <name evidence="3" type="ORF">QO016_000250</name>
</gene>
<dbReference type="PANTHER" id="PTHR34039">
    <property type="entry name" value="UPF0102 PROTEIN YRAN"/>
    <property type="match status" value="1"/>
</dbReference>
<dbReference type="InterPro" id="IPR003509">
    <property type="entry name" value="UPF0102_YraN-like"/>
</dbReference>
<sequence>MSASLPRERRQAAYRLGHRAEWFALGVLMLRGYRPVARRVSLAGGEIDLIVRRGRTLVFVEVKARARLDEARTAIGAIKRQRFSRAVRAWVSRHPWSGELTLRADAVFVGGRGWPEHCPAAFEIEGL</sequence>
<evidence type="ECO:0000256" key="2">
    <source>
        <dbReference type="HAMAP-Rule" id="MF_00048"/>
    </source>
</evidence>
<accession>A0ABU0HG03</accession>
<keyword evidence="4" id="KW-1185">Reference proteome</keyword>
<dbReference type="EMBL" id="JAUSVV010000001">
    <property type="protein sequence ID" value="MDQ0440773.1"/>
    <property type="molecule type" value="Genomic_DNA"/>
</dbReference>
<evidence type="ECO:0000313" key="4">
    <source>
        <dbReference type="Proteomes" id="UP001236369"/>
    </source>
</evidence>
<dbReference type="InterPro" id="IPR011856">
    <property type="entry name" value="tRNA_endonuc-like_dom_sf"/>
</dbReference>
<dbReference type="Pfam" id="PF02021">
    <property type="entry name" value="UPF0102"/>
    <property type="match status" value="1"/>
</dbReference>
<dbReference type="Proteomes" id="UP001236369">
    <property type="component" value="Unassembled WGS sequence"/>
</dbReference>
<name>A0ABU0HG03_9HYPH</name>
<keyword evidence="3" id="KW-0540">Nuclease</keyword>